<dbReference type="STRING" id="216432.CA2559_04625"/>
<feature type="domain" description="Outer membrane protein beta-barrel" evidence="2">
    <location>
        <begin position="51"/>
        <end position="201"/>
    </location>
</feature>
<dbReference type="Pfam" id="PF13505">
    <property type="entry name" value="OMP_b-brl"/>
    <property type="match status" value="1"/>
</dbReference>
<dbReference type="eggNOG" id="COG3637">
    <property type="taxonomic scope" value="Bacteria"/>
</dbReference>
<dbReference type="KEGG" id="cat:CA2559_04625"/>
<evidence type="ECO:0000313" key="4">
    <source>
        <dbReference type="Proteomes" id="UP000002297"/>
    </source>
</evidence>
<dbReference type="AlphaFoldDB" id="A3U6Z7"/>
<evidence type="ECO:0000259" key="2">
    <source>
        <dbReference type="Pfam" id="PF13505"/>
    </source>
</evidence>
<reference evidence="3 4" key="1">
    <citation type="journal article" date="2010" name="J. Bacteriol.">
        <title>The complete genome sequence of Croceibacter atlanticus HTCC2559T.</title>
        <authorList>
            <person name="Oh H.M."/>
            <person name="Kang I."/>
            <person name="Ferriera S."/>
            <person name="Giovannoni S.J."/>
            <person name="Cho J.C."/>
        </authorList>
    </citation>
    <scope>NUCLEOTIDE SEQUENCE [LARGE SCALE GENOMIC DNA]</scope>
    <source>
        <strain evidence="4">ATCC BAA-628 / HTCC2559 / KCTC 12090</strain>
    </source>
</reference>
<proteinExistence type="predicted"/>
<organism evidence="3 4">
    <name type="scientific">Croceibacter atlanticus (strain ATCC BAA-628 / JCM 21780 / CIP 108009 / IAM 15332 / KCTC 12090 / HTCC2559)</name>
    <dbReference type="NCBI Taxonomy" id="216432"/>
    <lineage>
        <taxon>Bacteria</taxon>
        <taxon>Pseudomonadati</taxon>
        <taxon>Bacteroidota</taxon>
        <taxon>Flavobacteriia</taxon>
        <taxon>Flavobacteriales</taxon>
        <taxon>Flavobacteriaceae</taxon>
        <taxon>Croceibacter</taxon>
    </lineage>
</organism>
<gene>
    <name evidence="3" type="ordered locus">CA2559_04625</name>
</gene>
<accession>A3U6Z7</accession>
<keyword evidence="4" id="KW-1185">Reference proteome</keyword>
<dbReference type="Proteomes" id="UP000002297">
    <property type="component" value="Chromosome"/>
</dbReference>
<dbReference type="HOGENOM" id="CLU_1319156_0_0_10"/>
<protein>
    <recommendedName>
        <fullName evidence="2">Outer membrane protein beta-barrel domain-containing protein</fullName>
    </recommendedName>
</protein>
<dbReference type="EMBL" id="CP002046">
    <property type="protein sequence ID" value="EAP88014.1"/>
    <property type="molecule type" value="Genomic_DNA"/>
</dbReference>
<dbReference type="InterPro" id="IPR027385">
    <property type="entry name" value="Beta-barrel_OMP"/>
</dbReference>
<evidence type="ECO:0000313" key="3">
    <source>
        <dbReference type="EMBL" id="EAP88014.1"/>
    </source>
</evidence>
<evidence type="ECO:0000256" key="1">
    <source>
        <dbReference type="ARBA" id="ARBA00022729"/>
    </source>
</evidence>
<keyword evidence="1" id="KW-0732">Signal</keyword>
<name>A3U6Z7_CROAH</name>
<dbReference type="InterPro" id="IPR011250">
    <property type="entry name" value="OMP/PagP_B-barrel"/>
</dbReference>
<dbReference type="SUPFAM" id="SSF56925">
    <property type="entry name" value="OMPA-like"/>
    <property type="match status" value="1"/>
</dbReference>
<sequence>MLSIRLSIVFCLVLNSCLFSQNDTREGEEAVEFYDVGFISISPYYPIAIGDNFASKAQNTNLGAQLESRFVIADHILIGARLNIFSGQVTKPELVGNYDLRNVNLIGIEAGYRIPTLKNFNLSFLAGIGAIEYRNDVDGEIFEDTGEAYSLMADADYKFSRHFSAFLTAEYRYESLNTKAPNSTVAFNKASYIALSFGIRFYFLNERD</sequence>
<dbReference type="Gene3D" id="2.40.160.20">
    <property type="match status" value="1"/>
</dbReference>